<evidence type="ECO:0000313" key="2">
    <source>
        <dbReference type="Proteomes" id="UP001338125"/>
    </source>
</evidence>
<name>A0ABR0SDA9_9HYPO</name>
<keyword evidence="2" id="KW-1185">Reference proteome</keyword>
<dbReference type="EMBL" id="JAVFKD010000014">
    <property type="protein sequence ID" value="KAK5989775.1"/>
    <property type="molecule type" value="Genomic_DNA"/>
</dbReference>
<dbReference type="Proteomes" id="UP001338125">
    <property type="component" value="Unassembled WGS sequence"/>
</dbReference>
<evidence type="ECO:0000313" key="1">
    <source>
        <dbReference type="EMBL" id="KAK5989775.1"/>
    </source>
</evidence>
<protein>
    <submittedName>
        <fullName evidence="1">Uncharacterized protein</fullName>
    </submittedName>
</protein>
<organism evidence="1 2">
    <name type="scientific">Cladobotryum mycophilum</name>
    <dbReference type="NCBI Taxonomy" id="491253"/>
    <lineage>
        <taxon>Eukaryota</taxon>
        <taxon>Fungi</taxon>
        <taxon>Dikarya</taxon>
        <taxon>Ascomycota</taxon>
        <taxon>Pezizomycotina</taxon>
        <taxon>Sordariomycetes</taxon>
        <taxon>Hypocreomycetidae</taxon>
        <taxon>Hypocreales</taxon>
        <taxon>Hypocreaceae</taxon>
        <taxon>Cladobotryum</taxon>
    </lineage>
</organism>
<gene>
    <name evidence="1" type="ORF">PT974_08036</name>
</gene>
<proteinExistence type="predicted"/>
<accession>A0ABR0SDA9</accession>
<reference evidence="1 2" key="1">
    <citation type="submission" date="2024-01" db="EMBL/GenBank/DDBJ databases">
        <title>Complete genome of Cladobotryum mycophilum ATHUM6906.</title>
        <authorList>
            <person name="Christinaki A.C."/>
            <person name="Myridakis A.I."/>
            <person name="Kouvelis V.N."/>
        </authorList>
    </citation>
    <scope>NUCLEOTIDE SEQUENCE [LARGE SCALE GENOMIC DNA]</scope>
    <source>
        <strain evidence="1 2">ATHUM6906</strain>
    </source>
</reference>
<comment type="caution">
    <text evidence="1">The sequence shown here is derived from an EMBL/GenBank/DDBJ whole genome shotgun (WGS) entry which is preliminary data.</text>
</comment>
<sequence length="90" mass="9894">MSSILVTLAIPSVVNYIFGDSRVSKMGRLGGVGANRVFGSLADGPTDNPDPVCLFAPHGSVSQHWMRLAKEWPGTRGMTRHKRKSWIQEE</sequence>